<dbReference type="EMBL" id="QEWH01000019">
    <property type="protein sequence ID" value="RBA49313.1"/>
    <property type="molecule type" value="Genomic_DNA"/>
</dbReference>
<accession>A0A365PLG4</accession>
<dbReference type="AlphaFoldDB" id="A0A365PLG4"/>
<sequence>MKTQRILLSLFTVFIPSISDAKTATFSWQNELCEYKGVYDTNKFTVKQLNDTIKMMQSRHSTQLNSKSYAFHPDDIAKINLIAIQEEYKVQKKALNNLHPLPIKEFQQLKKELIQSLDQEYQHNYLTALAFTKPTKLLTSTFAPQCLNQAKALNAQDKLSLINNAKLSLQRENQLELKLGNDPQFLMKRSQDFDIKLKSKNAVQYAQIQLIREWSNCANPHKTTNDQLEQIFRKKVFIQSKEVYCDEP</sequence>
<evidence type="ECO:0000256" key="1">
    <source>
        <dbReference type="SAM" id="SignalP"/>
    </source>
</evidence>
<dbReference type="STRING" id="40215.BVL33_13675"/>
<comment type="caution">
    <text evidence="2">The sequence shown here is derived from an EMBL/GenBank/DDBJ whole genome shotgun (WGS) entry which is preliminary data.</text>
</comment>
<protein>
    <recommendedName>
        <fullName evidence="4">DUF1311 domain-containing protein</fullName>
    </recommendedName>
</protein>
<name>A0A365PLG4_ACIJU</name>
<gene>
    <name evidence="2" type="ORF">DC346_03395</name>
</gene>
<evidence type="ECO:0000313" key="3">
    <source>
        <dbReference type="Proteomes" id="UP000253688"/>
    </source>
</evidence>
<reference evidence="2 3" key="1">
    <citation type="submission" date="2018-04" db="EMBL/GenBank/DDBJ databases">
        <title>Acinetobacter junii Genome sequencing and assembly.</title>
        <authorList>
            <person name="Su J."/>
            <person name="Rensing C."/>
            <person name="Mazhar H.S."/>
        </authorList>
    </citation>
    <scope>NUCLEOTIDE SEQUENCE [LARGE SCALE GENOMIC DNA]</scope>
    <source>
        <strain evidence="2 3">SC22</strain>
    </source>
</reference>
<dbReference type="Proteomes" id="UP000253688">
    <property type="component" value="Unassembled WGS sequence"/>
</dbReference>
<evidence type="ECO:0000313" key="2">
    <source>
        <dbReference type="EMBL" id="RBA49313.1"/>
    </source>
</evidence>
<organism evidence="2 3">
    <name type="scientific">Acinetobacter junii</name>
    <dbReference type="NCBI Taxonomy" id="40215"/>
    <lineage>
        <taxon>Bacteria</taxon>
        <taxon>Pseudomonadati</taxon>
        <taxon>Pseudomonadota</taxon>
        <taxon>Gammaproteobacteria</taxon>
        <taxon>Moraxellales</taxon>
        <taxon>Moraxellaceae</taxon>
        <taxon>Acinetobacter</taxon>
    </lineage>
</organism>
<evidence type="ECO:0008006" key="4">
    <source>
        <dbReference type="Google" id="ProtNLM"/>
    </source>
</evidence>
<feature type="chain" id="PRO_5016867069" description="DUF1311 domain-containing protein" evidence="1">
    <location>
        <begin position="22"/>
        <end position="248"/>
    </location>
</feature>
<keyword evidence="1" id="KW-0732">Signal</keyword>
<feature type="signal peptide" evidence="1">
    <location>
        <begin position="1"/>
        <end position="21"/>
    </location>
</feature>
<proteinExistence type="predicted"/>
<dbReference type="RefSeq" id="WP_112986705.1">
    <property type="nucleotide sequence ID" value="NZ_CP131470.1"/>
</dbReference>